<protein>
    <recommendedName>
        <fullName evidence="1">FBD domain-containing protein</fullName>
    </recommendedName>
</protein>
<dbReference type="Proteomes" id="UP000886595">
    <property type="component" value="Unassembled WGS sequence"/>
</dbReference>
<dbReference type="EMBL" id="JAAMPC010001604">
    <property type="protein sequence ID" value="KAG2239283.1"/>
    <property type="molecule type" value="Genomic_DNA"/>
</dbReference>
<feature type="domain" description="FBD" evidence="1">
    <location>
        <begin position="93"/>
        <end position="166"/>
    </location>
</feature>
<dbReference type="PANTHER" id="PTHR31293:SF12">
    <property type="entry name" value="RNI-LIKE SUPERFAMILY PROTEIN"/>
    <property type="match status" value="1"/>
</dbReference>
<sequence>MDRMSGLSDETLSVIMGFNGATEAARVLTLAKRFRNLHTVVGSLGFDDVNDFRGTFSEFVTDIAQWLRDVLKHGVVDVSLDIHRNKGDALPLELFSSNTVEFMDIDLWDDGTEGEMAQIKHFLGKLAHLKLVKVRSCGISDDDKLRITNHLLMLPRASPKCKVEIISFS</sequence>
<dbReference type="AlphaFoldDB" id="A0A8X7NVR9"/>
<organism evidence="2 3">
    <name type="scientific">Brassica carinata</name>
    <name type="common">Ethiopian mustard</name>
    <name type="synonym">Abyssinian cabbage</name>
    <dbReference type="NCBI Taxonomy" id="52824"/>
    <lineage>
        <taxon>Eukaryota</taxon>
        <taxon>Viridiplantae</taxon>
        <taxon>Streptophyta</taxon>
        <taxon>Embryophyta</taxon>
        <taxon>Tracheophyta</taxon>
        <taxon>Spermatophyta</taxon>
        <taxon>Magnoliopsida</taxon>
        <taxon>eudicotyledons</taxon>
        <taxon>Gunneridae</taxon>
        <taxon>Pentapetalae</taxon>
        <taxon>rosids</taxon>
        <taxon>malvids</taxon>
        <taxon>Brassicales</taxon>
        <taxon>Brassicaceae</taxon>
        <taxon>Brassiceae</taxon>
        <taxon>Brassica</taxon>
    </lineage>
</organism>
<dbReference type="SMART" id="SM00579">
    <property type="entry name" value="FBD"/>
    <property type="match status" value="1"/>
</dbReference>
<evidence type="ECO:0000313" key="3">
    <source>
        <dbReference type="Proteomes" id="UP000886595"/>
    </source>
</evidence>
<comment type="caution">
    <text evidence="2">The sequence shown here is derived from an EMBL/GenBank/DDBJ whole genome shotgun (WGS) entry which is preliminary data.</text>
</comment>
<evidence type="ECO:0000259" key="1">
    <source>
        <dbReference type="SMART" id="SM00579"/>
    </source>
</evidence>
<keyword evidence="3" id="KW-1185">Reference proteome</keyword>
<proteinExistence type="predicted"/>
<gene>
    <name evidence="2" type="ORF">Bca52824_090143</name>
</gene>
<dbReference type="PANTHER" id="PTHR31293">
    <property type="entry name" value="RNI-LIKE SUPERFAMILY PROTEIN"/>
    <property type="match status" value="1"/>
</dbReference>
<dbReference type="InterPro" id="IPR055294">
    <property type="entry name" value="FBL60-like"/>
</dbReference>
<name>A0A8X7NVR9_BRACI</name>
<reference evidence="2 3" key="1">
    <citation type="submission" date="2020-02" db="EMBL/GenBank/DDBJ databases">
        <authorList>
            <person name="Ma Q."/>
            <person name="Huang Y."/>
            <person name="Song X."/>
            <person name="Pei D."/>
        </authorList>
    </citation>
    <scope>NUCLEOTIDE SEQUENCE [LARGE SCALE GENOMIC DNA]</scope>
    <source>
        <strain evidence="2">Sxm20200214</strain>
        <tissue evidence="2">Leaf</tissue>
    </source>
</reference>
<dbReference type="InterPro" id="IPR006566">
    <property type="entry name" value="FBD"/>
</dbReference>
<evidence type="ECO:0000313" key="2">
    <source>
        <dbReference type="EMBL" id="KAG2239283.1"/>
    </source>
</evidence>
<accession>A0A8X7NVR9</accession>